<gene>
    <name evidence="2" type="ORF">ACFP3M_12425</name>
</gene>
<keyword evidence="3" id="KW-1185">Reference proteome</keyword>
<evidence type="ECO:0000313" key="2">
    <source>
        <dbReference type="EMBL" id="MFC5893624.1"/>
    </source>
</evidence>
<accession>A0ABW1FIE2</accession>
<organism evidence="2 3">
    <name type="scientific">Streptomyces ramulosus</name>
    <dbReference type="NCBI Taxonomy" id="47762"/>
    <lineage>
        <taxon>Bacteria</taxon>
        <taxon>Bacillati</taxon>
        <taxon>Actinomycetota</taxon>
        <taxon>Actinomycetes</taxon>
        <taxon>Kitasatosporales</taxon>
        <taxon>Streptomycetaceae</taxon>
        <taxon>Streptomyces</taxon>
    </lineage>
</organism>
<dbReference type="RefSeq" id="WP_345089824.1">
    <property type="nucleotide sequence ID" value="NZ_BAAAWG010000017.1"/>
</dbReference>
<name>A0ABW1FIE2_9ACTN</name>
<dbReference type="EMBL" id="JBHSPW010000004">
    <property type="protein sequence ID" value="MFC5893624.1"/>
    <property type="molecule type" value="Genomic_DNA"/>
</dbReference>
<evidence type="ECO:0000313" key="3">
    <source>
        <dbReference type="Proteomes" id="UP001596241"/>
    </source>
</evidence>
<comment type="caution">
    <text evidence="2">The sequence shown here is derived from an EMBL/GenBank/DDBJ whole genome shotgun (WGS) entry which is preliminary data.</text>
</comment>
<reference evidence="3" key="1">
    <citation type="journal article" date="2019" name="Int. J. Syst. Evol. Microbiol.">
        <title>The Global Catalogue of Microorganisms (GCM) 10K type strain sequencing project: providing services to taxonomists for standard genome sequencing and annotation.</title>
        <authorList>
            <consortium name="The Broad Institute Genomics Platform"/>
            <consortium name="The Broad Institute Genome Sequencing Center for Infectious Disease"/>
            <person name="Wu L."/>
            <person name="Ma J."/>
        </authorList>
    </citation>
    <scope>NUCLEOTIDE SEQUENCE [LARGE SCALE GENOMIC DNA]</scope>
    <source>
        <strain evidence="3">CGMCC 1.15809</strain>
    </source>
</reference>
<evidence type="ECO:0000256" key="1">
    <source>
        <dbReference type="SAM" id="MobiDB-lite"/>
    </source>
</evidence>
<sequence>MSKPRDGERAPKEQPAGRDTTRREALAEEVRRLNRWSSGGGGRR</sequence>
<feature type="region of interest" description="Disordered" evidence="1">
    <location>
        <begin position="1"/>
        <end position="44"/>
    </location>
</feature>
<feature type="compositionally biased region" description="Basic and acidic residues" evidence="1">
    <location>
        <begin position="1"/>
        <end position="32"/>
    </location>
</feature>
<proteinExistence type="predicted"/>
<dbReference type="Proteomes" id="UP001596241">
    <property type="component" value="Unassembled WGS sequence"/>
</dbReference>
<protein>
    <submittedName>
        <fullName evidence="2">Uncharacterized protein</fullName>
    </submittedName>
</protein>